<evidence type="ECO:0000313" key="3">
    <source>
        <dbReference type="Proteomes" id="UP001283361"/>
    </source>
</evidence>
<protein>
    <submittedName>
        <fullName evidence="2">Uncharacterized protein</fullName>
    </submittedName>
</protein>
<sequence length="77" mass="8657">MLGAIQAEDNGEVVDYGSDGGTEESWQTRRRQREEATECVRENPGVWTGEGNKPNRPLSARCQVMVLNIPFVWHSLP</sequence>
<organism evidence="2 3">
    <name type="scientific">Elysia crispata</name>
    <name type="common">lettuce slug</name>
    <dbReference type="NCBI Taxonomy" id="231223"/>
    <lineage>
        <taxon>Eukaryota</taxon>
        <taxon>Metazoa</taxon>
        <taxon>Spiralia</taxon>
        <taxon>Lophotrochozoa</taxon>
        <taxon>Mollusca</taxon>
        <taxon>Gastropoda</taxon>
        <taxon>Heterobranchia</taxon>
        <taxon>Euthyneura</taxon>
        <taxon>Panpulmonata</taxon>
        <taxon>Sacoglossa</taxon>
        <taxon>Placobranchoidea</taxon>
        <taxon>Plakobranchidae</taxon>
        <taxon>Elysia</taxon>
    </lineage>
</organism>
<comment type="caution">
    <text evidence="2">The sequence shown here is derived from an EMBL/GenBank/DDBJ whole genome shotgun (WGS) entry which is preliminary data.</text>
</comment>
<gene>
    <name evidence="2" type="ORF">RRG08_043428</name>
</gene>
<dbReference type="EMBL" id="JAWDGP010005937">
    <property type="protein sequence ID" value="KAK3749523.1"/>
    <property type="molecule type" value="Genomic_DNA"/>
</dbReference>
<evidence type="ECO:0000313" key="2">
    <source>
        <dbReference type="EMBL" id="KAK3749523.1"/>
    </source>
</evidence>
<dbReference type="AlphaFoldDB" id="A0AAE1D140"/>
<name>A0AAE1D140_9GAST</name>
<evidence type="ECO:0000256" key="1">
    <source>
        <dbReference type="SAM" id="MobiDB-lite"/>
    </source>
</evidence>
<reference evidence="2" key="1">
    <citation type="journal article" date="2023" name="G3 (Bethesda)">
        <title>A reference genome for the long-term kleptoplast-retaining sea slug Elysia crispata morphotype clarki.</title>
        <authorList>
            <person name="Eastman K.E."/>
            <person name="Pendleton A.L."/>
            <person name="Shaikh M.A."/>
            <person name="Suttiyut T."/>
            <person name="Ogas R."/>
            <person name="Tomko P."/>
            <person name="Gavelis G."/>
            <person name="Widhalm J.R."/>
            <person name="Wisecaver J.H."/>
        </authorList>
    </citation>
    <scope>NUCLEOTIDE SEQUENCE</scope>
    <source>
        <strain evidence="2">ECLA1</strain>
    </source>
</reference>
<accession>A0AAE1D140</accession>
<dbReference type="Proteomes" id="UP001283361">
    <property type="component" value="Unassembled WGS sequence"/>
</dbReference>
<keyword evidence="3" id="KW-1185">Reference proteome</keyword>
<feature type="region of interest" description="Disordered" evidence="1">
    <location>
        <begin position="1"/>
        <end position="38"/>
    </location>
</feature>
<proteinExistence type="predicted"/>